<dbReference type="InterPro" id="IPR013325">
    <property type="entry name" value="RNA_pol_sigma_r2"/>
</dbReference>
<comment type="caution">
    <text evidence="8">The sequence shown here is derived from an EMBL/GenBank/DDBJ whole genome shotgun (WGS) entry which is preliminary data.</text>
</comment>
<evidence type="ECO:0000256" key="5">
    <source>
        <dbReference type="ARBA" id="ARBA00023163"/>
    </source>
</evidence>
<dbReference type="RefSeq" id="WP_070352728.1">
    <property type="nucleotide sequence ID" value="NZ_CP043474.1"/>
</dbReference>
<dbReference type="Pfam" id="PF04545">
    <property type="entry name" value="Sigma70_r4"/>
    <property type="match status" value="1"/>
</dbReference>
<dbReference type="InterPro" id="IPR036388">
    <property type="entry name" value="WH-like_DNA-bd_sf"/>
</dbReference>
<comment type="similarity">
    <text evidence="1">Belongs to the sigma-70 factor family. ECF subfamily.</text>
</comment>
<feature type="domain" description="RNA polymerase sigma-70 region 2" evidence="6">
    <location>
        <begin position="28"/>
        <end position="93"/>
    </location>
</feature>
<dbReference type="PANTHER" id="PTHR43133:SF66">
    <property type="entry name" value="ECF RNA POLYMERASE SIGMA FACTOR SIGK"/>
    <property type="match status" value="1"/>
</dbReference>
<name>A0A1E8Q880_9MYCO</name>
<dbReference type="PANTHER" id="PTHR43133">
    <property type="entry name" value="RNA POLYMERASE ECF-TYPE SIGMA FACTO"/>
    <property type="match status" value="1"/>
</dbReference>
<evidence type="ECO:0000259" key="7">
    <source>
        <dbReference type="Pfam" id="PF04545"/>
    </source>
</evidence>
<dbReference type="GO" id="GO:0006352">
    <property type="term" value="P:DNA-templated transcription initiation"/>
    <property type="evidence" value="ECO:0007669"/>
    <property type="project" value="InterPro"/>
</dbReference>
<dbReference type="InterPro" id="IPR039425">
    <property type="entry name" value="RNA_pol_sigma-70-like"/>
</dbReference>
<organism evidence="8 9">
    <name type="scientific">Mycolicibacterium grossiae</name>
    <dbReference type="NCBI Taxonomy" id="1552759"/>
    <lineage>
        <taxon>Bacteria</taxon>
        <taxon>Bacillati</taxon>
        <taxon>Actinomycetota</taxon>
        <taxon>Actinomycetes</taxon>
        <taxon>Mycobacteriales</taxon>
        <taxon>Mycobacteriaceae</taxon>
        <taxon>Mycolicibacterium</taxon>
    </lineage>
</organism>
<dbReference type="InterPro" id="IPR007627">
    <property type="entry name" value="RNA_pol_sigma70_r2"/>
</dbReference>
<accession>A0A1E8Q880</accession>
<dbReference type="EMBL" id="MCHX01000016">
    <property type="protein sequence ID" value="OFJ54159.1"/>
    <property type="molecule type" value="Genomic_DNA"/>
</dbReference>
<dbReference type="SUPFAM" id="SSF88659">
    <property type="entry name" value="Sigma3 and sigma4 domains of RNA polymerase sigma factors"/>
    <property type="match status" value="1"/>
</dbReference>
<evidence type="ECO:0000256" key="2">
    <source>
        <dbReference type="ARBA" id="ARBA00023015"/>
    </source>
</evidence>
<gene>
    <name evidence="8" type="ORF">BEL07_08920</name>
</gene>
<evidence type="ECO:0000256" key="3">
    <source>
        <dbReference type="ARBA" id="ARBA00023082"/>
    </source>
</evidence>
<reference evidence="8 9" key="1">
    <citation type="submission" date="2016-09" db="EMBL/GenBank/DDBJ databases">
        <title>genome sequence of Mycobacterium sp. 739 SCH.</title>
        <authorList>
            <person name="Greninger A.L."/>
            <person name="Qin X."/>
            <person name="Jerome K."/>
            <person name="Vora S."/>
            <person name="Quinn K."/>
        </authorList>
    </citation>
    <scope>NUCLEOTIDE SEQUENCE [LARGE SCALE GENOMIC DNA]</scope>
    <source>
        <strain evidence="8 9">SCH</strain>
    </source>
</reference>
<evidence type="ECO:0000313" key="9">
    <source>
        <dbReference type="Proteomes" id="UP000178953"/>
    </source>
</evidence>
<dbReference type="Gene3D" id="1.10.1740.10">
    <property type="match status" value="1"/>
</dbReference>
<sequence length="170" mass="18335">MASTVTADLQSLLHRIAQRDSDALLRFYDRTSDRVFGVIGNLVADADEREAVMERIYLRVWDEAAGYDAAHGSPGAWLISLAHELAVGHARREPVGAARRARDVIELHGDNASLETLPAIQRKCVELTYYRGMTVGEASEHLGMTSDATSGALSEAMGTLAPAGELRSVG</sequence>
<proteinExistence type="inferred from homology"/>
<evidence type="ECO:0000256" key="4">
    <source>
        <dbReference type="ARBA" id="ARBA00023125"/>
    </source>
</evidence>
<evidence type="ECO:0000256" key="1">
    <source>
        <dbReference type="ARBA" id="ARBA00010641"/>
    </source>
</evidence>
<dbReference type="Gene3D" id="1.10.10.10">
    <property type="entry name" value="Winged helix-like DNA-binding domain superfamily/Winged helix DNA-binding domain"/>
    <property type="match status" value="1"/>
</dbReference>
<keyword evidence="5" id="KW-0804">Transcription</keyword>
<dbReference type="GO" id="GO:0003677">
    <property type="term" value="F:DNA binding"/>
    <property type="evidence" value="ECO:0007669"/>
    <property type="project" value="UniProtKB-KW"/>
</dbReference>
<keyword evidence="4" id="KW-0238">DNA-binding</keyword>
<feature type="domain" description="RNA polymerase sigma-70 region 4" evidence="7">
    <location>
        <begin position="114"/>
        <end position="157"/>
    </location>
</feature>
<protein>
    <recommendedName>
        <fullName evidence="10">RNA polymerase subunit sigma</fullName>
    </recommendedName>
</protein>
<evidence type="ECO:0008006" key="10">
    <source>
        <dbReference type="Google" id="ProtNLM"/>
    </source>
</evidence>
<dbReference type="InterPro" id="IPR013324">
    <property type="entry name" value="RNA_pol_sigma_r3/r4-like"/>
</dbReference>
<keyword evidence="2" id="KW-0805">Transcription regulation</keyword>
<dbReference type="SUPFAM" id="SSF88946">
    <property type="entry name" value="Sigma2 domain of RNA polymerase sigma factors"/>
    <property type="match status" value="1"/>
</dbReference>
<dbReference type="GO" id="GO:0016987">
    <property type="term" value="F:sigma factor activity"/>
    <property type="evidence" value="ECO:0007669"/>
    <property type="project" value="UniProtKB-KW"/>
</dbReference>
<keyword evidence="9" id="KW-1185">Reference proteome</keyword>
<dbReference type="Proteomes" id="UP000178953">
    <property type="component" value="Unassembled WGS sequence"/>
</dbReference>
<keyword evidence="3" id="KW-0731">Sigma factor</keyword>
<dbReference type="Pfam" id="PF04542">
    <property type="entry name" value="Sigma70_r2"/>
    <property type="match status" value="1"/>
</dbReference>
<dbReference type="InterPro" id="IPR007630">
    <property type="entry name" value="RNA_pol_sigma70_r4"/>
</dbReference>
<evidence type="ECO:0000259" key="6">
    <source>
        <dbReference type="Pfam" id="PF04542"/>
    </source>
</evidence>
<evidence type="ECO:0000313" key="8">
    <source>
        <dbReference type="EMBL" id="OFJ54159.1"/>
    </source>
</evidence>
<dbReference type="AlphaFoldDB" id="A0A1E8Q880"/>